<dbReference type="InterPro" id="IPR051321">
    <property type="entry name" value="PHA/PHB_synthase"/>
</dbReference>
<proteinExistence type="predicted"/>
<dbReference type="Proteomes" id="UP000557739">
    <property type="component" value="Unassembled WGS sequence"/>
</dbReference>
<dbReference type="EMBL" id="JACIJJ010000002">
    <property type="protein sequence ID" value="MBB5698452.1"/>
    <property type="molecule type" value="Genomic_DNA"/>
</dbReference>
<protein>
    <submittedName>
        <fullName evidence="1">Polyhydroxyalkanoate synthase</fullName>
        <ecNumber evidence="1">2.3.1.-</ecNumber>
    </submittedName>
</protein>
<dbReference type="PANTHER" id="PTHR36837">
    <property type="entry name" value="POLY(3-HYDROXYALKANOATE) POLYMERASE SUBUNIT PHAC"/>
    <property type="match status" value="1"/>
</dbReference>
<evidence type="ECO:0000313" key="2">
    <source>
        <dbReference type="Proteomes" id="UP000557739"/>
    </source>
</evidence>
<keyword evidence="2" id="KW-1185">Reference proteome</keyword>
<organism evidence="1 2">
    <name type="scientific">Sphingomonas yantingensis</name>
    <dbReference type="NCBI Taxonomy" id="1241761"/>
    <lineage>
        <taxon>Bacteria</taxon>
        <taxon>Pseudomonadati</taxon>
        <taxon>Pseudomonadota</taxon>
        <taxon>Alphaproteobacteria</taxon>
        <taxon>Sphingomonadales</taxon>
        <taxon>Sphingomonadaceae</taxon>
        <taxon>Sphingomonas</taxon>
    </lineage>
</organism>
<evidence type="ECO:0000313" key="1">
    <source>
        <dbReference type="EMBL" id="MBB5698452.1"/>
    </source>
</evidence>
<sequence>MAGLAAYQQAPRAPAPPPRPVVASAAGAALRNHCGPASAGPPIVFVPSLINPPRVLDLSPGNSLVGWLAARGHWPLLVDWGEPAPTDRHLDIGGHVTDRLLPLIAALPEPPVLVGYCLGATMAMAAAQLAPVAGLALIAAPWRFSGFSDAARGDIADLWTAAEPACDRLGLVPMEVLQTGFWRLDPQRTLDKYARFAALDADSDAAAAFVALEDWSNQGAPLTYAAGRELFDDFYDADLPGTGRWRVGGRAIDPAALTCPAVEFVSAGDRIVPAASSAMLPDRRVLGAGHVGMVVGSRAHEQLWAPLDDWLSALAPAKTRATRTPRSRKAP</sequence>
<comment type="caution">
    <text evidence="1">The sequence shown here is derived from an EMBL/GenBank/DDBJ whole genome shotgun (WGS) entry which is preliminary data.</text>
</comment>
<dbReference type="EC" id="2.3.1.-" evidence="1"/>
<dbReference type="SUPFAM" id="SSF53474">
    <property type="entry name" value="alpha/beta-Hydrolases"/>
    <property type="match status" value="1"/>
</dbReference>
<dbReference type="GO" id="GO:0016746">
    <property type="term" value="F:acyltransferase activity"/>
    <property type="evidence" value="ECO:0007669"/>
    <property type="project" value="UniProtKB-KW"/>
</dbReference>
<dbReference type="Gene3D" id="3.40.50.1820">
    <property type="entry name" value="alpha/beta hydrolase"/>
    <property type="match status" value="1"/>
</dbReference>
<name>A0A7W9AQ95_9SPHN</name>
<accession>A0A7W9AQ95</accession>
<keyword evidence="1" id="KW-0012">Acyltransferase</keyword>
<keyword evidence="1" id="KW-0808">Transferase</keyword>
<reference evidence="1 2" key="1">
    <citation type="submission" date="2020-08" db="EMBL/GenBank/DDBJ databases">
        <title>Genomic Encyclopedia of Type Strains, Phase IV (KMG-IV): sequencing the most valuable type-strain genomes for metagenomic binning, comparative biology and taxonomic classification.</title>
        <authorList>
            <person name="Goeker M."/>
        </authorList>
    </citation>
    <scope>NUCLEOTIDE SEQUENCE [LARGE SCALE GENOMIC DNA]</scope>
    <source>
        <strain evidence="1 2">DSM 27244</strain>
    </source>
</reference>
<dbReference type="RefSeq" id="WP_246359412.1">
    <property type="nucleotide sequence ID" value="NZ_JACIJJ010000002.1"/>
</dbReference>
<dbReference type="PANTHER" id="PTHR36837:SF4">
    <property type="entry name" value="BLR0908 PROTEIN"/>
    <property type="match status" value="1"/>
</dbReference>
<gene>
    <name evidence="1" type="ORF">FHR19_001797</name>
</gene>
<dbReference type="AlphaFoldDB" id="A0A7W9AQ95"/>
<dbReference type="InterPro" id="IPR029058">
    <property type="entry name" value="AB_hydrolase_fold"/>
</dbReference>